<dbReference type="InterPro" id="IPR020631">
    <property type="entry name" value="THF_DH/CycHdrlase_NAD-bd_dom"/>
</dbReference>
<keyword evidence="6 11" id="KW-0521">NADP</keyword>
<organism evidence="14 15">
    <name type="scientific">Paenarthrobacter ilicis</name>
    <dbReference type="NCBI Taxonomy" id="43665"/>
    <lineage>
        <taxon>Bacteria</taxon>
        <taxon>Bacillati</taxon>
        <taxon>Actinomycetota</taxon>
        <taxon>Actinomycetes</taxon>
        <taxon>Micrococcales</taxon>
        <taxon>Micrococcaceae</taxon>
        <taxon>Paenarthrobacter</taxon>
    </lineage>
</organism>
<dbReference type="PRINTS" id="PR00085">
    <property type="entry name" value="THFDHDRGNASE"/>
</dbReference>
<feature type="domain" description="Tetrahydrofolate dehydrogenase/cyclohydrolase catalytic" evidence="12">
    <location>
        <begin position="17"/>
        <end position="133"/>
    </location>
</feature>
<evidence type="ECO:0000313" key="15">
    <source>
        <dbReference type="Proteomes" id="UP000802392"/>
    </source>
</evidence>
<evidence type="ECO:0000256" key="1">
    <source>
        <dbReference type="ARBA" id="ARBA00004777"/>
    </source>
</evidence>
<dbReference type="InterPro" id="IPR046346">
    <property type="entry name" value="Aminoacid_DH-like_N_sf"/>
</dbReference>
<evidence type="ECO:0000256" key="2">
    <source>
        <dbReference type="ARBA" id="ARBA00022563"/>
    </source>
</evidence>
<comment type="function">
    <text evidence="11">Catalyzes the oxidation of 5,10-methylenetetrahydrofolate to 5,10-methenyltetrahydrofolate and then the hydrolysis of 5,10-methenyltetrahydrofolate to 10-formyltetrahydrofolate.</text>
</comment>
<dbReference type="SUPFAM" id="SSF53223">
    <property type="entry name" value="Aminoacid dehydrogenase-like, N-terminal domain"/>
    <property type="match status" value="1"/>
</dbReference>
<dbReference type="Proteomes" id="UP000802392">
    <property type="component" value="Unassembled WGS sequence"/>
</dbReference>
<reference evidence="14 15" key="1">
    <citation type="submission" date="2020-03" db="EMBL/GenBank/DDBJ databases">
        <title>Genomic Encyclopedia of Type Strains, Phase III (KMG-III): the genomes of soil and plant-associated and newly described type strains.</title>
        <authorList>
            <person name="Whitman W."/>
        </authorList>
    </citation>
    <scope>NUCLEOTIDE SEQUENCE [LARGE SCALE GENOMIC DNA]</scope>
    <source>
        <strain evidence="14 15">CECT 4207</strain>
    </source>
</reference>
<keyword evidence="3 11" id="KW-0028">Amino-acid biosynthesis</keyword>
<dbReference type="Gene3D" id="3.40.50.720">
    <property type="entry name" value="NAD(P)-binding Rossmann-like Domain"/>
    <property type="match status" value="1"/>
</dbReference>
<dbReference type="PANTHER" id="PTHR48099:SF5">
    <property type="entry name" value="C-1-TETRAHYDROFOLATE SYNTHASE, CYTOPLASMIC"/>
    <property type="match status" value="1"/>
</dbReference>
<evidence type="ECO:0000259" key="12">
    <source>
        <dbReference type="Pfam" id="PF00763"/>
    </source>
</evidence>
<feature type="domain" description="Tetrahydrofolate dehydrogenase/cyclohydrolase NAD(P)-binding" evidence="13">
    <location>
        <begin position="152"/>
        <end position="294"/>
    </location>
</feature>
<dbReference type="CDD" id="cd01080">
    <property type="entry name" value="NAD_bind_m-THF_DH_Cyclohyd"/>
    <property type="match status" value="1"/>
</dbReference>
<feature type="binding site" evidence="11">
    <location>
        <begin position="178"/>
        <end position="180"/>
    </location>
    <ligand>
        <name>NADP(+)</name>
        <dbReference type="ChEBI" id="CHEBI:58349"/>
    </ligand>
</feature>
<dbReference type="Pfam" id="PF02882">
    <property type="entry name" value="THF_DHG_CYH_C"/>
    <property type="match status" value="1"/>
</dbReference>
<dbReference type="InterPro" id="IPR000672">
    <property type="entry name" value="THF_DH/CycHdrlase"/>
</dbReference>
<evidence type="ECO:0000259" key="13">
    <source>
        <dbReference type="Pfam" id="PF02882"/>
    </source>
</evidence>
<evidence type="ECO:0000256" key="11">
    <source>
        <dbReference type="HAMAP-Rule" id="MF_01576"/>
    </source>
</evidence>
<keyword evidence="10 11" id="KW-0511">Multifunctional enzyme</keyword>
<keyword evidence="15" id="KW-1185">Reference proteome</keyword>
<dbReference type="Pfam" id="PF00763">
    <property type="entry name" value="THF_DHG_CYH"/>
    <property type="match status" value="1"/>
</dbReference>
<evidence type="ECO:0000256" key="3">
    <source>
        <dbReference type="ARBA" id="ARBA00022605"/>
    </source>
</evidence>
<keyword evidence="5 11" id="KW-0378">Hydrolase</keyword>
<name>A0ABX0TG75_9MICC</name>
<evidence type="ECO:0000256" key="4">
    <source>
        <dbReference type="ARBA" id="ARBA00022755"/>
    </source>
</evidence>
<evidence type="ECO:0000256" key="5">
    <source>
        <dbReference type="ARBA" id="ARBA00022801"/>
    </source>
</evidence>
<comment type="subunit">
    <text evidence="11">Homodimer.</text>
</comment>
<dbReference type="PANTHER" id="PTHR48099">
    <property type="entry name" value="C-1-TETRAHYDROFOLATE SYNTHASE, CYTOPLASMIC-RELATED"/>
    <property type="match status" value="1"/>
</dbReference>
<dbReference type="InterPro" id="IPR036291">
    <property type="entry name" value="NAD(P)-bd_dom_sf"/>
</dbReference>
<evidence type="ECO:0000256" key="7">
    <source>
        <dbReference type="ARBA" id="ARBA00023002"/>
    </source>
</evidence>
<accession>A0ABX0TG75</accession>
<keyword evidence="2 11" id="KW-0554">One-carbon metabolism</keyword>
<keyword evidence="8 11" id="KW-0368">Histidine biosynthesis</keyword>
<dbReference type="Gene3D" id="3.40.50.10860">
    <property type="entry name" value="Leucine Dehydrogenase, chain A, domain 1"/>
    <property type="match status" value="1"/>
</dbReference>
<comment type="similarity">
    <text evidence="11">Belongs to the tetrahydrofolate dehydrogenase/cyclohydrolase family.</text>
</comment>
<evidence type="ECO:0000313" key="14">
    <source>
        <dbReference type="EMBL" id="NIJ01529.1"/>
    </source>
</evidence>
<comment type="pathway">
    <text evidence="1 11">One-carbon metabolism; tetrahydrofolate interconversion.</text>
</comment>
<sequence>MNAVNAVDPSRTDTAVLSGKELASVIKQRTLDLLDAGNPDRKGQRTALAVVVATGDESTLWYVGSIERSAERIGIDCRIIDLGPDATEEAIAGVLRDLGSDPSVNGIILQTPLPSGVAAERLVGLIAPEKDIDGANPLSLGRLAVGQPAFAPATARAVVELLDHYTVPVAGKDVAVVGRSAVVGKPLSLLLLAKDATVTMCHSKTGDLARHTKPADVVVVAAGRTGLLNGSHVSSHTVVVDVGTNVLPDGSLVGDVDEASVTGAAAGLSPVPGGVGSVTTALLLLHTVEAARQQSRSGLLAASTSRI</sequence>
<keyword evidence="7 11" id="KW-0560">Oxidoreductase</keyword>
<dbReference type="GO" id="GO:0004477">
    <property type="term" value="F:methenyltetrahydrofolate cyclohydrolase activity"/>
    <property type="evidence" value="ECO:0007669"/>
    <property type="project" value="UniProtKB-EC"/>
</dbReference>
<comment type="caution">
    <text evidence="11">Lacks conserved residue(s) required for the propagation of feature annotation.</text>
</comment>
<dbReference type="EMBL" id="JAAOZD010000003">
    <property type="protein sequence ID" value="NIJ01529.1"/>
    <property type="molecule type" value="Genomic_DNA"/>
</dbReference>
<keyword evidence="4 11" id="KW-0658">Purine biosynthesis</keyword>
<gene>
    <name evidence="11" type="primary">folD</name>
    <name evidence="14" type="ORF">FHR86_001850</name>
</gene>
<dbReference type="EC" id="3.5.4.9" evidence="11"/>
<evidence type="ECO:0000256" key="10">
    <source>
        <dbReference type="ARBA" id="ARBA00023268"/>
    </source>
</evidence>
<dbReference type="SUPFAM" id="SSF51735">
    <property type="entry name" value="NAD(P)-binding Rossmann-fold domains"/>
    <property type="match status" value="1"/>
</dbReference>
<keyword evidence="9 11" id="KW-0486">Methionine biosynthesis</keyword>
<evidence type="ECO:0000256" key="9">
    <source>
        <dbReference type="ARBA" id="ARBA00023167"/>
    </source>
</evidence>
<comment type="catalytic activity">
    <reaction evidence="11">
        <text>(6R)-5,10-methylene-5,6,7,8-tetrahydrofolate + NADP(+) = (6R)-5,10-methenyltetrahydrofolate + NADPH</text>
        <dbReference type="Rhea" id="RHEA:22812"/>
        <dbReference type="ChEBI" id="CHEBI:15636"/>
        <dbReference type="ChEBI" id="CHEBI:57455"/>
        <dbReference type="ChEBI" id="CHEBI:57783"/>
        <dbReference type="ChEBI" id="CHEBI:58349"/>
        <dbReference type="EC" id="1.5.1.5"/>
    </reaction>
</comment>
<feature type="binding site" evidence="11">
    <location>
        <position position="244"/>
    </location>
    <ligand>
        <name>NADP(+)</name>
        <dbReference type="ChEBI" id="CHEBI:58349"/>
    </ligand>
</feature>
<evidence type="ECO:0000256" key="8">
    <source>
        <dbReference type="ARBA" id="ARBA00023102"/>
    </source>
</evidence>
<comment type="catalytic activity">
    <reaction evidence="11">
        <text>(6R)-5,10-methenyltetrahydrofolate + H2O = (6R)-10-formyltetrahydrofolate + H(+)</text>
        <dbReference type="Rhea" id="RHEA:23700"/>
        <dbReference type="ChEBI" id="CHEBI:15377"/>
        <dbReference type="ChEBI" id="CHEBI:15378"/>
        <dbReference type="ChEBI" id="CHEBI:57455"/>
        <dbReference type="ChEBI" id="CHEBI:195366"/>
        <dbReference type="EC" id="3.5.4.9"/>
    </reaction>
</comment>
<dbReference type="HAMAP" id="MF_01576">
    <property type="entry name" value="THF_DHG_CYH"/>
    <property type="match status" value="1"/>
</dbReference>
<proteinExistence type="inferred from homology"/>
<dbReference type="EC" id="1.5.1.5" evidence="11"/>
<dbReference type="InterPro" id="IPR020630">
    <property type="entry name" value="THF_DH/CycHdrlase_cat_dom"/>
</dbReference>
<comment type="caution">
    <text evidence="14">The sequence shown here is derived from an EMBL/GenBank/DDBJ whole genome shotgun (WGS) entry which is preliminary data.</text>
</comment>
<evidence type="ECO:0000256" key="6">
    <source>
        <dbReference type="ARBA" id="ARBA00022857"/>
    </source>
</evidence>
<dbReference type="GO" id="GO:0004488">
    <property type="term" value="F:methylenetetrahydrofolate dehydrogenase (NADP+) activity"/>
    <property type="evidence" value="ECO:0007669"/>
    <property type="project" value="UniProtKB-EC"/>
</dbReference>
<protein>
    <recommendedName>
        <fullName evidence="11">Bifunctional protein FolD</fullName>
    </recommendedName>
    <domain>
        <recommendedName>
            <fullName evidence="11">Methylenetetrahydrofolate dehydrogenase</fullName>
            <ecNumber evidence="11">1.5.1.5</ecNumber>
        </recommendedName>
    </domain>
    <domain>
        <recommendedName>
            <fullName evidence="11">Methenyltetrahydrofolate cyclohydrolase</fullName>
            <ecNumber evidence="11">3.5.4.9</ecNumber>
        </recommendedName>
    </domain>
</protein>